<reference evidence="2" key="1">
    <citation type="submission" date="2023-07" db="EMBL/GenBank/DDBJ databases">
        <title>draft genome sequence of fig (Ficus carica).</title>
        <authorList>
            <person name="Takahashi T."/>
            <person name="Nishimura K."/>
        </authorList>
    </citation>
    <scope>NUCLEOTIDE SEQUENCE</scope>
</reference>
<name>A0AA88DRY9_FICCA</name>
<evidence type="ECO:0000313" key="3">
    <source>
        <dbReference type="Proteomes" id="UP001187192"/>
    </source>
</evidence>
<evidence type="ECO:0000256" key="1">
    <source>
        <dbReference type="SAM" id="MobiDB-lite"/>
    </source>
</evidence>
<organism evidence="2 3">
    <name type="scientific">Ficus carica</name>
    <name type="common">Common fig</name>
    <dbReference type="NCBI Taxonomy" id="3494"/>
    <lineage>
        <taxon>Eukaryota</taxon>
        <taxon>Viridiplantae</taxon>
        <taxon>Streptophyta</taxon>
        <taxon>Embryophyta</taxon>
        <taxon>Tracheophyta</taxon>
        <taxon>Spermatophyta</taxon>
        <taxon>Magnoliopsida</taxon>
        <taxon>eudicotyledons</taxon>
        <taxon>Gunneridae</taxon>
        <taxon>Pentapetalae</taxon>
        <taxon>rosids</taxon>
        <taxon>fabids</taxon>
        <taxon>Rosales</taxon>
        <taxon>Moraceae</taxon>
        <taxon>Ficeae</taxon>
        <taxon>Ficus</taxon>
    </lineage>
</organism>
<gene>
    <name evidence="2" type="ORF">TIFTF001_029708</name>
</gene>
<dbReference type="Proteomes" id="UP001187192">
    <property type="component" value="Unassembled WGS sequence"/>
</dbReference>
<evidence type="ECO:0000313" key="2">
    <source>
        <dbReference type="EMBL" id="GMN60612.1"/>
    </source>
</evidence>
<proteinExistence type="predicted"/>
<sequence>MGGGGIGVAVGGGANQIGRKKGRGGIGVAVGWGGHRCHDGGRGPKTEIANLGGRTEAEGRTNLEVGANNGKREGPSRRVGANKGGKGVT</sequence>
<feature type="region of interest" description="Disordered" evidence="1">
    <location>
        <begin position="1"/>
        <end position="26"/>
    </location>
</feature>
<protein>
    <submittedName>
        <fullName evidence="2">Uncharacterized protein</fullName>
    </submittedName>
</protein>
<feature type="compositionally biased region" description="Gly residues" evidence="1">
    <location>
        <begin position="1"/>
        <end position="15"/>
    </location>
</feature>
<dbReference type="EMBL" id="BTGU01000100">
    <property type="protein sequence ID" value="GMN60612.1"/>
    <property type="molecule type" value="Genomic_DNA"/>
</dbReference>
<comment type="caution">
    <text evidence="2">The sequence shown here is derived from an EMBL/GenBank/DDBJ whole genome shotgun (WGS) entry which is preliminary data.</text>
</comment>
<accession>A0AA88DRY9</accession>
<feature type="region of interest" description="Disordered" evidence="1">
    <location>
        <begin position="51"/>
        <end position="89"/>
    </location>
</feature>
<keyword evidence="3" id="KW-1185">Reference proteome</keyword>
<dbReference type="AlphaFoldDB" id="A0AA88DRY9"/>